<evidence type="ECO:0000313" key="1">
    <source>
        <dbReference type="EMBL" id="VDN42831.1"/>
    </source>
</evidence>
<dbReference type="Proteomes" id="UP000281553">
    <property type="component" value="Unassembled WGS sequence"/>
</dbReference>
<sequence>MSGVNHVGKDGAVDASDFTFDQPCRGLNDEFVTVLGADWFLLFMAPEVHHTSAVKALRCF</sequence>
<name>A0A3P7PJ06_DIBLA</name>
<gene>
    <name evidence="1" type="ORF">DILT_LOCUS18917</name>
</gene>
<organism evidence="1 2">
    <name type="scientific">Dibothriocephalus latus</name>
    <name type="common">Fish tapeworm</name>
    <name type="synonym">Diphyllobothrium latum</name>
    <dbReference type="NCBI Taxonomy" id="60516"/>
    <lineage>
        <taxon>Eukaryota</taxon>
        <taxon>Metazoa</taxon>
        <taxon>Spiralia</taxon>
        <taxon>Lophotrochozoa</taxon>
        <taxon>Platyhelminthes</taxon>
        <taxon>Cestoda</taxon>
        <taxon>Eucestoda</taxon>
        <taxon>Diphyllobothriidea</taxon>
        <taxon>Diphyllobothriidae</taxon>
        <taxon>Dibothriocephalus</taxon>
    </lineage>
</organism>
<dbReference type="AlphaFoldDB" id="A0A3P7PJ06"/>
<proteinExistence type="predicted"/>
<dbReference type="EMBL" id="UYRU01105852">
    <property type="protein sequence ID" value="VDN42831.1"/>
    <property type="molecule type" value="Genomic_DNA"/>
</dbReference>
<feature type="non-terminal residue" evidence="1">
    <location>
        <position position="60"/>
    </location>
</feature>
<keyword evidence="2" id="KW-1185">Reference proteome</keyword>
<dbReference type="OrthoDB" id="10570245at2759"/>
<protein>
    <submittedName>
        <fullName evidence="1">Uncharacterized protein</fullName>
    </submittedName>
</protein>
<reference evidence="1 2" key="1">
    <citation type="submission" date="2018-11" db="EMBL/GenBank/DDBJ databases">
        <authorList>
            <consortium name="Pathogen Informatics"/>
        </authorList>
    </citation>
    <scope>NUCLEOTIDE SEQUENCE [LARGE SCALE GENOMIC DNA]</scope>
</reference>
<evidence type="ECO:0000313" key="2">
    <source>
        <dbReference type="Proteomes" id="UP000281553"/>
    </source>
</evidence>
<accession>A0A3P7PJ06</accession>